<dbReference type="STRING" id="3818.A0A445AU81"/>
<name>A0A445AU81_ARAHY</name>
<evidence type="ECO:0000256" key="1">
    <source>
        <dbReference type="ARBA" id="ARBA00023115"/>
    </source>
</evidence>
<gene>
    <name evidence="2" type="ORF">Ahy_B01g054690</name>
</gene>
<reference evidence="2 3" key="1">
    <citation type="submission" date="2019-01" db="EMBL/GenBank/DDBJ databases">
        <title>Sequencing of cultivated peanut Arachis hypogaea provides insights into genome evolution and oil improvement.</title>
        <authorList>
            <person name="Chen X."/>
        </authorList>
    </citation>
    <scope>NUCLEOTIDE SEQUENCE [LARGE SCALE GENOMIC DNA]</scope>
    <source>
        <strain evidence="3">cv. Fuhuasheng</strain>
        <tissue evidence="2">Leaves</tissue>
    </source>
</reference>
<dbReference type="SMR" id="A0A445AU81"/>
<dbReference type="Pfam" id="PF01564">
    <property type="entry name" value="Spermine_synth"/>
    <property type="match status" value="1"/>
</dbReference>
<protein>
    <recommendedName>
        <fullName evidence="4">PABS domain-containing protein</fullName>
    </recommendedName>
</protein>
<keyword evidence="1" id="KW-0620">Polyamine biosynthesis</keyword>
<comment type="caution">
    <text evidence="2">The sequence shown here is derived from an EMBL/GenBank/DDBJ whole genome shotgun (WGS) entry which is preliminary data.</text>
</comment>
<dbReference type="InterPro" id="IPR029063">
    <property type="entry name" value="SAM-dependent_MTases_sf"/>
</dbReference>
<sequence length="318" mass="35664">MWTLLYPPQTQTLLRPTIITRKRAEIATLPISVKCQQEETSLRPKTQDDGIPAEDVNFLAKFKSRHNYIRVLEVSRKANHPFRGSRLLLLDGPGNIHSITFPNTPFTNTYFDVFATLPPILPPGPISILGFGAGSAARALLDLYPDVILHGWELDQSVIDVAREFFSLRRIERKNKDRLFIYVGNALNASVKDGFAGIIVDLFAKGCVISELQDEATWRKMKGLLREGGRVMVNVGGSCVEAESKVRDGKVVMEETLKAMKVVFGEKLFVLSLGNRRDDSSVAVTGDWPDGDAWKKGLPDRLRYYVDLWKPYSGEKGR</sequence>
<proteinExistence type="predicted"/>
<organism evidence="2 3">
    <name type="scientific">Arachis hypogaea</name>
    <name type="common">Peanut</name>
    <dbReference type="NCBI Taxonomy" id="3818"/>
    <lineage>
        <taxon>Eukaryota</taxon>
        <taxon>Viridiplantae</taxon>
        <taxon>Streptophyta</taxon>
        <taxon>Embryophyta</taxon>
        <taxon>Tracheophyta</taxon>
        <taxon>Spermatophyta</taxon>
        <taxon>Magnoliopsida</taxon>
        <taxon>eudicotyledons</taxon>
        <taxon>Gunneridae</taxon>
        <taxon>Pentapetalae</taxon>
        <taxon>rosids</taxon>
        <taxon>fabids</taxon>
        <taxon>Fabales</taxon>
        <taxon>Fabaceae</taxon>
        <taxon>Papilionoideae</taxon>
        <taxon>50 kb inversion clade</taxon>
        <taxon>dalbergioids sensu lato</taxon>
        <taxon>Dalbergieae</taxon>
        <taxon>Pterocarpus clade</taxon>
        <taxon>Arachis</taxon>
    </lineage>
</organism>
<accession>A0A445AU81</accession>
<dbReference type="AlphaFoldDB" id="A0A445AU81"/>
<dbReference type="GO" id="GO:0006596">
    <property type="term" value="P:polyamine biosynthetic process"/>
    <property type="evidence" value="ECO:0007669"/>
    <property type="project" value="UniProtKB-KW"/>
</dbReference>
<dbReference type="PANTHER" id="PTHR43317">
    <property type="entry name" value="THERMOSPERMINE SYNTHASE ACAULIS5"/>
    <property type="match status" value="1"/>
</dbReference>
<dbReference type="EMBL" id="SDMP01000011">
    <property type="protein sequence ID" value="RYR29971.1"/>
    <property type="molecule type" value="Genomic_DNA"/>
</dbReference>
<keyword evidence="3" id="KW-1185">Reference proteome</keyword>
<evidence type="ECO:0008006" key="4">
    <source>
        <dbReference type="Google" id="ProtNLM"/>
    </source>
</evidence>
<evidence type="ECO:0000313" key="2">
    <source>
        <dbReference type="EMBL" id="RYR29971.1"/>
    </source>
</evidence>
<evidence type="ECO:0000313" key="3">
    <source>
        <dbReference type="Proteomes" id="UP000289738"/>
    </source>
</evidence>
<dbReference type="FunFam" id="3.40.50.150:FF:000299">
    <property type="entry name" value="S-adenosyl-L-methionine-dependent methyltransferases superfamily protein"/>
    <property type="match status" value="1"/>
</dbReference>
<dbReference type="OrthoDB" id="2016285at2759"/>
<dbReference type="PANTHER" id="PTHR43317:SF1">
    <property type="entry name" value="THERMOSPERMINE SYNTHASE ACAULIS5"/>
    <property type="match status" value="1"/>
</dbReference>
<dbReference type="SUPFAM" id="SSF53335">
    <property type="entry name" value="S-adenosyl-L-methionine-dependent methyltransferases"/>
    <property type="match status" value="1"/>
</dbReference>
<dbReference type="Gramene" id="arahy.Tifrunner.gnm2.ann2.Ah11g277100.1">
    <property type="protein sequence ID" value="arahy.Tifrunner.gnm2.ann2.Ah11g277100.1-CDS-1"/>
    <property type="gene ID" value="arahy.Tifrunner.gnm2.ann2.Ah11g277100"/>
</dbReference>
<dbReference type="GO" id="GO:0010487">
    <property type="term" value="F:thermospermine synthase activity"/>
    <property type="evidence" value="ECO:0007669"/>
    <property type="project" value="TreeGrafter"/>
</dbReference>
<dbReference type="Gene3D" id="3.40.50.150">
    <property type="entry name" value="Vaccinia Virus protein VP39"/>
    <property type="match status" value="1"/>
</dbReference>
<dbReference type="Proteomes" id="UP000289738">
    <property type="component" value="Chromosome B01"/>
</dbReference>